<dbReference type="AlphaFoldDB" id="A0A7W8DXH7"/>
<name>A0A7W8DXH7_9HYPH</name>
<dbReference type="EMBL" id="JACHIK010000023">
    <property type="protein sequence ID" value="MBB5044901.1"/>
    <property type="molecule type" value="Genomic_DNA"/>
</dbReference>
<feature type="chain" id="PRO_5031546852" description="C4-dicarboxylate ABC transporter" evidence="1">
    <location>
        <begin position="28"/>
        <end position="318"/>
    </location>
</feature>
<dbReference type="SUPFAM" id="SSF53850">
    <property type="entry name" value="Periplasmic binding protein-like II"/>
    <property type="match status" value="1"/>
</dbReference>
<organism evidence="2 3">
    <name type="scientific">Shinella fusca</name>
    <dbReference type="NCBI Taxonomy" id="544480"/>
    <lineage>
        <taxon>Bacteria</taxon>
        <taxon>Pseudomonadati</taxon>
        <taxon>Pseudomonadota</taxon>
        <taxon>Alphaproteobacteria</taxon>
        <taxon>Hyphomicrobiales</taxon>
        <taxon>Rhizobiaceae</taxon>
        <taxon>Shinella</taxon>
    </lineage>
</organism>
<evidence type="ECO:0000313" key="2">
    <source>
        <dbReference type="EMBL" id="MBB5044901.1"/>
    </source>
</evidence>
<accession>A0A7W8DXH7</accession>
<dbReference type="InterPro" id="IPR011852">
    <property type="entry name" value="TRAP_TAXI"/>
</dbReference>
<evidence type="ECO:0000313" key="3">
    <source>
        <dbReference type="Proteomes" id="UP000535406"/>
    </source>
</evidence>
<reference evidence="2 3" key="1">
    <citation type="submission" date="2020-08" db="EMBL/GenBank/DDBJ databases">
        <title>Genomic Encyclopedia of Type Strains, Phase IV (KMG-IV): sequencing the most valuable type-strain genomes for metagenomic binning, comparative biology and taxonomic classification.</title>
        <authorList>
            <person name="Goeker M."/>
        </authorList>
    </citation>
    <scope>NUCLEOTIDE SEQUENCE [LARGE SCALE GENOMIC DNA]</scope>
    <source>
        <strain evidence="2 3">DSM 21319</strain>
    </source>
</reference>
<evidence type="ECO:0008006" key="4">
    <source>
        <dbReference type="Google" id="ProtNLM"/>
    </source>
</evidence>
<sequence>MKQIMQRIAITAIASLSIALPGTSARADEFINILTGGTSGVYYPLGVALSKIYGDKIEGVRTQVQATKASVENLNLLQQGRGEIAFALGDSVKLAWEGNAEAGFKAPLDKLRGIAAIYPNYIQIMASKESGIATLADFKGKSLSVGAPKSGTELNARAILAAAGMSYDDLGKTEYLPFAESVELMKNRQLDATLQSAGLGVSSFKDLATSLDVQMVAVPEDIATKLGAPYIAATVPAGTYEGQDKDVPTVAVVNFLVTHSDVSDETAYQMTKQLFENLPSMVAAHKAAEQIDLKQALKGMPIPLHPGAERFYKEKGLL</sequence>
<dbReference type="CDD" id="cd13567">
    <property type="entry name" value="PBP2_TtGluBP"/>
    <property type="match status" value="1"/>
</dbReference>
<gene>
    <name evidence="2" type="ORF">HNQ66_004328</name>
</gene>
<dbReference type="Proteomes" id="UP000535406">
    <property type="component" value="Unassembled WGS sequence"/>
</dbReference>
<dbReference type="Gene3D" id="3.40.190.10">
    <property type="entry name" value="Periplasmic binding protein-like II"/>
    <property type="match status" value="2"/>
</dbReference>
<dbReference type="NCBIfam" id="TIGR02122">
    <property type="entry name" value="TRAP_TAXI"/>
    <property type="match status" value="1"/>
</dbReference>
<dbReference type="PANTHER" id="PTHR42941:SF1">
    <property type="entry name" value="SLL1037 PROTEIN"/>
    <property type="match status" value="1"/>
</dbReference>
<keyword evidence="1" id="KW-0732">Signal</keyword>
<evidence type="ECO:0000256" key="1">
    <source>
        <dbReference type="SAM" id="SignalP"/>
    </source>
</evidence>
<feature type="signal peptide" evidence="1">
    <location>
        <begin position="1"/>
        <end position="27"/>
    </location>
</feature>
<protein>
    <recommendedName>
        <fullName evidence="4">C4-dicarboxylate ABC transporter</fullName>
    </recommendedName>
</protein>
<dbReference type="PANTHER" id="PTHR42941">
    <property type="entry name" value="SLL1037 PROTEIN"/>
    <property type="match status" value="1"/>
</dbReference>
<keyword evidence="3" id="KW-1185">Reference proteome</keyword>
<dbReference type="Pfam" id="PF16868">
    <property type="entry name" value="NMT1_3"/>
    <property type="match status" value="1"/>
</dbReference>
<comment type="caution">
    <text evidence="2">The sequence shown here is derived from an EMBL/GenBank/DDBJ whole genome shotgun (WGS) entry which is preliminary data.</text>
</comment>
<proteinExistence type="predicted"/>